<feature type="transmembrane region" description="Helical" evidence="9">
    <location>
        <begin position="20"/>
        <end position="37"/>
    </location>
</feature>
<evidence type="ECO:0000313" key="10">
    <source>
        <dbReference type="EMBL" id="MCQ8279601.1"/>
    </source>
</evidence>
<reference evidence="10 11" key="1">
    <citation type="submission" date="2022-06" db="EMBL/GenBank/DDBJ databases">
        <title>Endosaccharibacter gen. nov., sp. nov., endophytic bacteria isolated from sugarcane.</title>
        <authorList>
            <person name="Pitiwittayakul N."/>
            <person name="Yukphan P."/>
            <person name="Charoenyingcharoen P."/>
            <person name="Tanasupawat S."/>
        </authorList>
    </citation>
    <scope>NUCLEOTIDE SEQUENCE [LARGE SCALE GENOMIC DNA]</scope>
    <source>
        <strain evidence="10 11">KSS8</strain>
    </source>
</reference>
<evidence type="ECO:0000256" key="5">
    <source>
        <dbReference type="ARBA" id="ARBA00022989"/>
    </source>
</evidence>
<sequence length="291" mass="31824">MITDRRAGAAHLVRESVRSLLLLFAWDVVVVLAFQLAHRPWMDQPTLPYSLIGSALVLFLNVRNTASYNRWWEARTLWGSVVNNSRSFSRQMATLLPGAPELTRAMVAYVHALRGGLGGTDTSADVERLLTPELSARIKGRRNQANAVLYEIGVGVREHVQAGHIHAAAHAEIDRILSDLANGQGGLERIRNTPLAIQFSALPGLLVRVFCLVLPLSMVQELGWITPFGSTLVGFLFVALDKIGADLENPFAHTVHAQPMQSMCRTIEIDLLQAIGDPAPEPLAPVRGVLP</sequence>
<keyword evidence="6" id="KW-0406">Ion transport</keyword>
<comment type="subcellular location">
    <subcellularLocation>
        <location evidence="1">Cell membrane</location>
        <topology evidence="1">Multi-pass membrane protein</topology>
    </subcellularLocation>
</comment>
<dbReference type="RefSeq" id="WP_422865090.1">
    <property type="nucleotide sequence ID" value="NZ_JAMSKV010000014.1"/>
</dbReference>
<comment type="similarity">
    <text evidence="8">Belongs to the anion channel-forming bestrophin (TC 1.A.46) family.</text>
</comment>
<comment type="caution">
    <text evidence="10">The sequence shown here is derived from an EMBL/GenBank/DDBJ whole genome shotgun (WGS) entry which is preliminary data.</text>
</comment>
<name>A0ABT1WBV8_9PROT</name>
<protein>
    <recommendedName>
        <fullName evidence="12">Bestrophin</fullName>
    </recommendedName>
</protein>
<evidence type="ECO:0000256" key="9">
    <source>
        <dbReference type="SAM" id="Phobius"/>
    </source>
</evidence>
<evidence type="ECO:0000256" key="4">
    <source>
        <dbReference type="ARBA" id="ARBA00022692"/>
    </source>
</evidence>
<evidence type="ECO:0000256" key="1">
    <source>
        <dbReference type="ARBA" id="ARBA00004651"/>
    </source>
</evidence>
<evidence type="ECO:0008006" key="12">
    <source>
        <dbReference type="Google" id="ProtNLM"/>
    </source>
</evidence>
<keyword evidence="3" id="KW-1003">Cell membrane</keyword>
<dbReference type="Pfam" id="PF25539">
    <property type="entry name" value="Bestrophin_2"/>
    <property type="match status" value="1"/>
</dbReference>
<accession>A0ABT1WBV8</accession>
<evidence type="ECO:0000256" key="7">
    <source>
        <dbReference type="ARBA" id="ARBA00023136"/>
    </source>
</evidence>
<organism evidence="10 11">
    <name type="scientific">Endosaccharibacter trunci</name>
    <dbReference type="NCBI Taxonomy" id="2812733"/>
    <lineage>
        <taxon>Bacteria</taxon>
        <taxon>Pseudomonadati</taxon>
        <taxon>Pseudomonadota</taxon>
        <taxon>Alphaproteobacteria</taxon>
        <taxon>Acetobacterales</taxon>
        <taxon>Acetobacteraceae</taxon>
        <taxon>Endosaccharibacter</taxon>
    </lineage>
</organism>
<evidence type="ECO:0000313" key="11">
    <source>
        <dbReference type="Proteomes" id="UP001524587"/>
    </source>
</evidence>
<dbReference type="InterPro" id="IPR044669">
    <property type="entry name" value="YneE/VCCN1/2-like"/>
</dbReference>
<keyword evidence="4 9" id="KW-0812">Transmembrane</keyword>
<evidence type="ECO:0000256" key="8">
    <source>
        <dbReference type="ARBA" id="ARBA00034708"/>
    </source>
</evidence>
<dbReference type="PANTHER" id="PTHR33281">
    <property type="entry name" value="UPF0187 PROTEIN YNEE"/>
    <property type="match status" value="1"/>
</dbReference>
<dbReference type="PANTHER" id="PTHR33281:SF19">
    <property type="entry name" value="VOLTAGE-DEPENDENT ANION CHANNEL-FORMING PROTEIN YNEE"/>
    <property type="match status" value="1"/>
</dbReference>
<evidence type="ECO:0000256" key="6">
    <source>
        <dbReference type="ARBA" id="ARBA00023065"/>
    </source>
</evidence>
<evidence type="ECO:0000256" key="2">
    <source>
        <dbReference type="ARBA" id="ARBA00022448"/>
    </source>
</evidence>
<keyword evidence="11" id="KW-1185">Reference proteome</keyword>
<dbReference type="Proteomes" id="UP001524587">
    <property type="component" value="Unassembled WGS sequence"/>
</dbReference>
<keyword evidence="5 9" id="KW-1133">Transmembrane helix</keyword>
<proteinExistence type="inferred from homology"/>
<keyword evidence="2" id="KW-0813">Transport</keyword>
<dbReference type="EMBL" id="JAMSKV010000014">
    <property type="protein sequence ID" value="MCQ8279601.1"/>
    <property type="molecule type" value="Genomic_DNA"/>
</dbReference>
<keyword evidence="7 9" id="KW-0472">Membrane</keyword>
<gene>
    <name evidence="10" type="ORF">NFI95_14245</name>
</gene>
<evidence type="ECO:0000256" key="3">
    <source>
        <dbReference type="ARBA" id="ARBA00022475"/>
    </source>
</evidence>